<dbReference type="EMBL" id="CAJVQB010108645">
    <property type="protein sequence ID" value="CAG8851913.1"/>
    <property type="molecule type" value="Genomic_DNA"/>
</dbReference>
<name>A0ABN7XCL4_GIGMA</name>
<proteinExistence type="predicted"/>
<evidence type="ECO:0000313" key="2">
    <source>
        <dbReference type="Proteomes" id="UP000789901"/>
    </source>
</evidence>
<evidence type="ECO:0000313" key="1">
    <source>
        <dbReference type="EMBL" id="CAG8851913.1"/>
    </source>
</evidence>
<accession>A0ABN7XCL4</accession>
<organism evidence="1 2">
    <name type="scientific">Gigaspora margarita</name>
    <dbReference type="NCBI Taxonomy" id="4874"/>
    <lineage>
        <taxon>Eukaryota</taxon>
        <taxon>Fungi</taxon>
        <taxon>Fungi incertae sedis</taxon>
        <taxon>Mucoromycota</taxon>
        <taxon>Glomeromycotina</taxon>
        <taxon>Glomeromycetes</taxon>
        <taxon>Diversisporales</taxon>
        <taxon>Gigasporaceae</taxon>
        <taxon>Gigaspora</taxon>
    </lineage>
</organism>
<keyword evidence="2" id="KW-1185">Reference proteome</keyword>
<reference evidence="1 2" key="1">
    <citation type="submission" date="2021-06" db="EMBL/GenBank/DDBJ databases">
        <authorList>
            <person name="Kallberg Y."/>
            <person name="Tangrot J."/>
            <person name="Rosling A."/>
        </authorList>
    </citation>
    <scope>NUCLEOTIDE SEQUENCE [LARGE SCALE GENOMIC DNA]</scope>
    <source>
        <strain evidence="1 2">120-4 pot B 10/14</strain>
    </source>
</reference>
<comment type="caution">
    <text evidence="1">The sequence shown here is derived from an EMBL/GenBank/DDBJ whole genome shotgun (WGS) entry which is preliminary data.</text>
</comment>
<sequence>PHHIKTETLSNWHTNQNSALSKLCACWAVEANVLKLAFSLTMTENHYKELHEALKSEHEILIQHAQNFATLVNTAISVKEIVHCTFKNMVPHMNRKAIELDLTQRYNTIQALQHLIDS</sequence>
<feature type="non-terminal residue" evidence="1">
    <location>
        <position position="1"/>
    </location>
</feature>
<dbReference type="Proteomes" id="UP000789901">
    <property type="component" value="Unassembled WGS sequence"/>
</dbReference>
<gene>
    <name evidence="1" type="ORF">GMARGA_LOCUS40982</name>
</gene>
<protein>
    <submittedName>
        <fullName evidence="1">16317_t:CDS:1</fullName>
    </submittedName>
</protein>